<dbReference type="AlphaFoldDB" id="A0AAJ3TVS1"/>
<evidence type="ECO:0000313" key="7">
    <source>
        <dbReference type="Proteomes" id="UP000193387"/>
    </source>
</evidence>
<dbReference type="PROSITE" id="PS50977">
    <property type="entry name" value="HTH_TETR_2"/>
    <property type="match status" value="1"/>
</dbReference>
<evidence type="ECO:0000256" key="4">
    <source>
        <dbReference type="PROSITE-ProRule" id="PRU00335"/>
    </source>
</evidence>
<dbReference type="EMBL" id="LQPR01000022">
    <property type="protein sequence ID" value="ORW72676.1"/>
    <property type="molecule type" value="Genomic_DNA"/>
</dbReference>
<keyword evidence="3" id="KW-0804">Transcription</keyword>
<dbReference type="Pfam" id="PF00440">
    <property type="entry name" value="TetR_N"/>
    <property type="match status" value="1"/>
</dbReference>
<proteinExistence type="predicted"/>
<keyword evidence="7" id="KW-1185">Reference proteome</keyword>
<dbReference type="GO" id="GO:0003677">
    <property type="term" value="F:DNA binding"/>
    <property type="evidence" value="ECO:0007669"/>
    <property type="project" value="UniProtKB-UniRule"/>
</dbReference>
<dbReference type="InterPro" id="IPR001647">
    <property type="entry name" value="HTH_TetR"/>
</dbReference>
<sequence>MSDTAARLMDLAEAHIRDAGYNGYSFRDLAAEAGIKSSSVHHHFPTKAALTAAVARRYTDSVLAAVAEAADKEGSDVICVYRDLFRTALLRDGRMCLGGALGAEAGGLPPEVAHEAREFFSRLAGDLAARVGGSDARARALHVLATLEGAMILARSLNDPGAFDSATAGLT</sequence>
<evidence type="ECO:0000256" key="3">
    <source>
        <dbReference type="ARBA" id="ARBA00023163"/>
    </source>
</evidence>
<evidence type="ECO:0000259" key="5">
    <source>
        <dbReference type="PROSITE" id="PS50977"/>
    </source>
</evidence>
<name>A0AAJ3TVS1_9MYCO</name>
<evidence type="ECO:0000256" key="1">
    <source>
        <dbReference type="ARBA" id="ARBA00023015"/>
    </source>
</evidence>
<organism evidence="6 7">
    <name type="scientific">Mycobacterium saskatchewanense</name>
    <dbReference type="NCBI Taxonomy" id="220927"/>
    <lineage>
        <taxon>Bacteria</taxon>
        <taxon>Bacillati</taxon>
        <taxon>Actinomycetota</taxon>
        <taxon>Actinomycetes</taxon>
        <taxon>Mycobacteriales</taxon>
        <taxon>Mycobacteriaceae</taxon>
        <taxon>Mycobacterium</taxon>
        <taxon>Mycobacterium simiae complex</taxon>
    </lineage>
</organism>
<dbReference type="InterPro" id="IPR009057">
    <property type="entry name" value="Homeodomain-like_sf"/>
</dbReference>
<dbReference type="SUPFAM" id="SSF48498">
    <property type="entry name" value="Tetracyclin repressor-like, C-terminal domain"/>
    <property type="match status" value="1"/>
</dbReference>
<feature type="DNA-binding region" description="H-T-H motif" evidence="4">
    <location>
        <begin position="25"/>
        <end position="44"/>
    </location>
</feature>
<dbReference type="SUPFAM" id="SSF46689">
    <property type="entry name" value="Homeodomain-like"/>
    <property type="match status" value="1"/>
</dbReference>
<dbReference type="RefSeq" id="WP_085255088.1">
    <property type="nucleotide sequence ID" value="NZ_AP022573.1"/>
</dbReference>
<keyword evidence="2 4" id="KW-0238">DNA-binding</keyword>
<dbReference type="Gene3D" id="1.10.357.10">
    <property type="entry name" value="Tetracycline Repressor, domain 2"/>
    <property type="match status" value="1"/>
</dbReference>
<comment type="caution">
    <text evidence="6">The sequence shown here is derived from an EMBL/GenBank/DDBJ whole genome shotgun (WGS) entry which is preliminary data.</text>
</comment>
<dbReference type="InterPro" id="IPR036271">
    <property type="entry name" value="Tet_transcr_reg_TetR-rel_C_sf"/>
</dbReference>
<dbReference type="PANTHER" id="PTHR47506">
    <property type="entry name" value="TRANSCRIPTIONAL REGULATORY PROTEIN"/>
    <property type="match status" value="1"/>
</dbReference>
<evidence type="ECO:0000256" key="2">
    <source>
        <dbReference type="ARBA" id="ARBA00023125"/>
    </source>
</evidence>
<feature type="domain" description="HTH tetR-type" evidence="5">
    <location>
        <begin position="2"/>
        <end position="62"/>
    </location>
</feature>
<accession>A0AAJ3TVS1</accession>
<reference evidence="6 7" key="1">
    <citation type="submission" date="2016-01" db="EMBL/GenBank/DDBJ databases">
        <title>The new phylogeny of the genus Mycobacterium.</title>
        <authorList>
            <person name="Tarcisio F."/>
            <person name="Conor M."/>
            <person name="Antonella G."/>
            <person name="Elisabetta G."/>
            <person name="Giulia F.S."/>
            <person name="Sara T."/>
            <person name="Anna F."/>
            <person name="Clotilde B."/>
            <person name="Roberto B."/>
            <person name="Veronica D.S."/>
            <person name="Fabio R."/>
            <person name="Monica P."/>
            <person name="Olivier J."/>
            <person name="Enrico T."/>
            <person name="Nicola S."/>
        </authorList>
    </citation>
    <scope>NUCLEOTIDE SEQUENCE [LARGE SCALE GENOMIC DNA]</scope>
    <source>
        <strain evidence="6 7">DSM 44616</strain>
    </source>
</reference>
<keyword evidence="1" id="KW-0805">Transcription regulation</keyword>
<dbReference type="Proteomes" id="UP000193387">
    <property type="component" value="Unassembled WGS sequence"/>
</dbReference>
<dbReference type="PANTHER" id="PTHR47506:SF1">
    <property type="entry name" value="HTH-TYPE TRANSCRIPTIONAL REGULATOR YJDC"/>
    <property type="match status" value="1"/>
</dbReference>
<gene>
    <name evidence="6" type="ORF">AWC23_09525</name>
</gene>
<protein>
    <recommendedName>
        <fullName evidence="5">HTH tetR-type domain-containing protein</fullName>
    </recommendedName>
</protein>
<evidence type="ECO:0000313" key="6">
    <source>
        <dbReference type="EMBL" id="ORW72676.1"/>
    </source>
</evidence>